<gene>
    <name evidence="3" type="ORF">QWZ16_09740</name>
</gene>
<evidence type="ECO:0000256" key="1">
    <source>
        <dbReference type="SAM" id="Phobius"/>
    </source>
</evidence>
<organism evidence="3 4">
    <name type="scientific">Vibrio ostreicida</name>
    <dbReference type="NCBI Taxonomy" id="526588"/>
    <lineage>
        <taxon>Bacteria</taxon>
        <taxon>Pseudomonadati</taxon>
        <taxon>Pseudomonadota</taxon>
        <taxon>Gammaproteobacteria</taxon>
        <taxon>Vibrionales</taxon>
        <taxon>Vibrionaceae</taxon>
        <taxon>Vibrio</taxon>
    </lineage>
</organism>
<feature type="domain" description="Mannosyl-glycoprotein endo-beta-N-acetylglucosamidase-like" evidence="2">
    <location>
        <begin position="146"/>
        <end position="276"/>
    </location>
</feature>
<dbReference type="Pfam" id="PF01832">
    <property type="entry name" value="Glucosaminidase"/>
    <property type="match status" value="1"/>
</dbReference>
<proteinExistence type="predicted"/>
<dbReference type="InterPro" id="IPR053195">
    <property type="entry name" value="Bax-like"/>
</dbReference>
<keyword evidence="1" id="KW-1133">Transmembrane helix</keyword>
<protein>
    <submittedName>
        <fullName evidence="3">Glucosaminidase domain-containing protein</fullName>
    </submittedName>
</protein>
<evidence type="ECO:0000313" key="3">
    <source>
        <dbReference type="EMBL" id="MDN3609979.1"/>
    </source>
</evidence>
<dbReference type="EMBL" id="JAUFQC010000001">
    <property type="protein sequence ID" value="MDN3609979.1"/>
    <property type="molecule type" value="Genomic_DNA"/>
</dbReference>
<evidence type="ECO:0000313" key="4">
    <source>
        <dbReference type="Proteomes" id="UP001238540"/>
    </source>
</evidence>
<keyword evidence="4" id="KW-1185">Reference proteome</keyword>
<keyword evidence="1" id="KW-0472">Membrane</keyword>
<dbReference type="PANTHER" id="PTHR40572">
    <property type="entry name" value="PROTEIN BAX"/>
    <property type="match status" value="1"/>
</dbReference>
<reference evidence="4" key="1">
    <citation type="journal article" date="2019" name="Int. J. Syst. Evol. Microbiol.">
        <title>The Global Catalogue of Microorganisms (GCM) 10K type strain sequencing project: providing services to taxonomists for standard genome sequencing and annotation.</title>
        <authorList>
            <consortium name="The Broad Institute Genomics Platform"/>
            <consortium name="The Broad Institute Genome Sequencing Center for Infectious Disease"/>
            <person name="Wu L."/>
            <person name="Ma J."/>
        </authorList>
    </citation>
    <scope>NUCLEOTIDE SEQUENCE [LARGE SCALE GENOMIC DNA]</scope>
    <source>
        <strain evidence="4">CECT 7398</strain>
    </source>
</reference>
<name>A0ABT8BU54_9VIBR</name>
<accession>A0ABT8BU54</accession>
<dbReference type="InterPro" id="IPR002901">
    <property type="entry name" value="MGlyc_endo_b_GlcNAc-like_dom"/>
</dbReference>
<dbReference type="PANTHER" id="PTHR40572:SF1">
    <property type="entry name" value="PROTEIN BAX"/>
    <property type="match status" value="1"/>
</dbReference>
<keyword evidence="1" id="KW-0812">Transmembrane</keyword>
<dbReference type="Gene3D" id="1.10.530.10">
    <property type="match status" value="1"/>
</dbReference>
<dbReference type="Proteomes" id="UP001238540">
    <property type="component" value="Unassembled WGS sequence"/>
</dbReference>
<sequence>MTIIHNCSMRKTELLALIVTGLVASWSFWVFEKEQDKESTKPSPTKDYALSFEGWRVEKAPNFATMTNVTEKKRAFFDYLRPGVAFENKRILEERRQLESIQRSLKAGSVSRAERREAARLAARYDVELDTSGITQSWLDQMLHRVEMIPEALVLVQGANESAWGTSRFALQANNYFGQWCYSVGCGLVPLLRGEGMTHEVAKFDSVQQSIHGYFMNVNRNRAYEELREIRYQRYLSGQSLTNTGAALALTEGLLKYSERGEAYVKDLQAMIRHNQSFWDKTPNKNK</sequence>
<feature type="transmembrane region" description="Helical" evidence="1">
    <location>
        <begin position="12"/>
        <end position="31"/>
    </location>
</feature>
<evidence type="ECO:0000259" key="2">
    <source>
        <dbReference type="Pfam" id="PF01832"/>
    </source>
</evidence>
<comment type="caution">
    <text evidence="3">The sequence shown here is derived from an EMBL/GenBank/DDBJ whole genome shotgun (WGS) entry which is preliminary data.</text>
</comment>